<name>A0A2R6AHD4_9ARCH</name>
<accession>A0A2R6AHD4</accession>
<evidence type="ECO:0008006" key="3">
    <source>
        <dbReference type="Google" id="ProtNLM"/>
    </source>
</evidence>
<protein>
    <recommendedName>
        <fullName evidence="3">VapB-type antitoxin</fullName>
    </recommendedName>
</protein>
<reference evidence="1 2" key="1">
    <citation type="submission" date="2017-04" db="EMBL/GenBank/DDBJ databases">
        <title>Novel microbial lineages endemic to geothermal iron-oxide mats fill important gaps in the evolutionary history of Archaea.</title>
        <authorList>
            <person name="Jay Z.J."/>
            <person name="Beam J.P."/>
            <person name="Dlakic M."/>
            <person name="Rusch D.B."/>
            <person name="Kozubal M.A."/>
            <person name="Inskeep W.P."/>
        </authorList>
    </citation>
    <scope>NUCLEOTIDE SEQUENCE [LARGE SCALE GENOMIC DNA]</scope>
    <source>
        <strain evidence="1">OSP_D</strain>
    </source>
</reference>
<evidence type="ECO:0000313" key="2">
    <source>
        <dbReference type="Proteomes" id="UP000240322"/>
    </source>
</evidence>
<evidence type="ECO:0000313" key="1">
    <source>
        <dbReference type="EMBL" id="PSN85758.1"/>
    </source>
</evidence>
<organism evidence="1 2">
    <name type="scientific">Candidatus Marsarchaeota G2 archaeon OSP_D</name>
    <dbReference type="NCBI Taxonomy" id="1978157"/>
    <lineage>
        <taxon>Archaea</taxon>
        <taxon>Candidatus Marsarchaeota</taxon>
        <taxon>Candidatus Marsarchaeota group 2</taxon>
    </lineage>
</organism>
<comment type="caution">
    <text evidence="1">The sequence shown here is derived from an EMBL/GenBank/DDBJ whole genome shotgun (WGS) entry which is preliminary data.</text>
</comment>
<sequence>MSETIRVSKETKAKLLKLISELQLKTSKRVDFDDAIKYLIQTSESKNRDRKALHSLLGVLKDIDISELRRERREELKLEKRRFGV</sequence>
<dbReference type="AlphaFoldDB" id="A0A2R6AHD4"/>
<proteinExistence type="predicted"/>
<dbReference type="EMBL" id="NEXE01000229">
    <property type="protein sequence ID" value="PSN85758.1"/>
    <property type="molecule type" value="Genomic_DNA"/>
</dbReference>
<dbReference type="Proteomes" id="UP000240322">
    <property type="component" value="Unassembled WGS sequence"/>
</dbReference>
<gene>
    <name evidence="1" type="ORF">B9Q03_12100</name>
</gene>